<dbReference type="EMBL" id="JAQZHK010000001">
    <property type="protein sequence ID" value="MDY3511900.1"/>
    <property type="molecule type" value="Genomic_DNA"/>
</dbReference>
<organism evidence="2 3">
    <name type="scientific">Riemerella anatipestifer</name>
    <name type="common">Moraxella anatipestifer</name>
    <dbReference type="NCBI Taxonomy" id="34085"/>
    <lineage>
        <taxon>Bacteria</taxon>
        <taxon>Pseudomonadati</taxon>
        <taxon>Bacteroidota</taxon>
        <taxon>Flavobacteriia</taxon>
        <taxon>Flavobacteriales</taxon>
        <taxon>Weeksellaceae</taxon>
        <taxon>Riemerella</taxon>
    </lineage>
</organism>
<dbReference type="AlphaFoldDB" id="A0AAP6HEP1"/>
<keyword evidence="1" id="KW-0472">Membrane</keyword>
<dbReference type="InterPro" id="IPR008523">
    <property type="entry name" value="DUF805"/>
</dbReference>
<keyword evidence="1" id="KW-1133">Transmembrane helix</keyword>
<dbReference type="Pfam" id="PF05656">
    <property type="entry name" value="DUF805"/>
    <property type="match status" value="1"/>
</dbReference>
<gene>
    <name evidence="2" type="ORF">PG303_01565</name>
</gene>
<dbReference type="GO" id="GO:0005886">
    <property type="term" value="C:plasma membrane"/>
    <property type="evidence" value="ECO:0007669"/>
    <property type="project" value="TreeGrafter"/>
</dbReference>
<accession>A0AAP6HEP1</accession>
<feature type="transmembrane region" description="Helical" evidence="1">
    <location>
        <begin position="156"/>
        <end position="180"/>
    </location>
</feature>
<reference evidence="2" key="1">
    <citation type="submission" date="2023-01" db="EMBL/GenBank/DDBJ databases">
        <title>Genome-based studies on antimicrobial resistance profiles of Riemerella anatipestifer in China, 1994 to 2021.</title>
        <authorList>
            <person name="Yang Z."/>
            <person name="Zhu D."/>
        </authorList>
    </citation>
    <scope>NUCLEOTIDE SEQUENCE</scope>
    <source>
        <strain evidence="2">RCAD1218</strain>
    </source>
</reference>
<dbReference type="Proteomes" id="UP001284033">
    <property type="component" value="Unassembled WGS sequence"/>
</dbReference>
<evidence type="ECO:0000313" key="3">
    <source>
        <dbReference type="Proteomes" id="UP001284033"/>
    </source>
</evidence>
<dbReference type="RefSeq" id="WP_064969923.1">
    <property type="nucleotide sequence ID" value="NZ_CP081923.1"/>
</dbReference>
<feature type="transmembrane region" description="Helical" evidence="1">
    <location>
        <begin position="49"/>
        <end position="67"/>
    </location>
</feature>
<comment type="caution">
    <text evidence="2">The sequence shown here is derived from an EMBL/GenBank/DDBJ whole genome shotgun (WGS) entry which is preliminary data.</text>
</comment>
<proteinExistence type="predicted"/>
<protein>
    <submittedName>
        <fullName evidence="2">DUF805 domain-containing protein</fullName>
    </submittedName>
</protein>
<evidence type="ECO:0000256" key="1">
    <source>
        <dbReference type="SAM" id="Phobius"/>
    </source>
</evidence>
<sequence>MFKNPFSFSGRIRRTEYGISFIIYIILLSIISAYQEFLVQNIADSEENTYLLTLTFLLYIPLLWFIMAQNTKRCHDRGNSGFYQFIPFYTLWLIFGEGEPNANEYGENPKDKIQLTPNKPLNGKKMNGNYSKFIQKIKQMKFINKINSLNLSSDEIIVLSAVTGTFVATLLGCILGETIYYYNDGNRTDDSSYDYSEFHFNYVCAIASFIIVGGLVYLYLNRENKKQ</sequence>
<name>A0AAP6HEP1_RIEAN</name>
<evidence type="ECO:0000313" key="2">
    <source>
        <dbReference type="EMBL" id="MDY3511900.1"/>
    </source>
</evidence>
<dbReference type="PANTHER" id="PTHR34980">
    <property type="entry name" value="INNER MEMBRANE PROTEIN-RELATED-RELATED"/>
    <property type="match status" value="1"/>
</dbReference>
<feature type="transmembrane region" description="Helical" evidence="1">
    <location>
        <begin position="200"/>
        <end position="220"/>
    </location>
</feature>
<keyword evidence="1" id="KW-0812">Transmembrane</keyword>
<dbReference type="PANTHER" id="PTHR34980:SF3">
    <property type="entry name" value="BLR8105 PROTEIN"/>
    <property type="match status" value="1"/>
</dbReference>
<feature type="transmembrane region" description="Helical" evidence="1">
    <location>
        <begin position="21"/>
        <end position="43"/>
    </location>
</feature>